<reference evidence="3" key="1">
    <citation type="submission" date="2023-03" db="EMBL/GenBank/DDBJ databases">
        <title>Massive genome expansion in bonnet fungi (Mycena s.s.) driven by repeated elements and novel gene families across ecological guilds.</title>
        <authorList>
            <consortium name="Lawrence Berkeley National Laboratory"/>
            <person name="Harder C.B."/>
            <person name="Miyauchi S."/>
            <person name="Viragh M."/>
            <person name="Kuo A."/>
            <person name="Thoen E."/>
            <person name="Andreopoulos B."/>
            <person name="Lu D."/>
            <person name="Skrede I."/>
            <person name="Drula E."/>
            <person name="Henrissat B."/>
            <person name="Morin E."/>
            <person name="Kohler A."/>
            <person name="Barry K."/>
            <person name="LaButti K."/>
            <person name="Morin E."/>
            <person name="Salamov A."/>
            <person name="Lipzen A."/>
            <person name="Mereny Z."/>
            <person name="Hegedus B."/>
            <person name="Baldrian P."/>
            <person name="Stursova M."/>
            <person name="Weitz H."/>
            <person name="Taylor A."/>
            <person name="Grigoriev I.V."/>
            <person name="Nagy L.G."/>
            <person name="Martin F."/>
            <person name="Kauserud H."/>
        </authorList>
    </citation>
    <scope>NUCLEOTIDE SEQUENCE</scope>
    <source>
        <strain evidence="3">CBHHK173m</strain>
    </source>
</reference>
<protein>
    <recommendedName>
        <fullName evidence="2">Ribonuclease H1 N-terminal domain-containing protein</fullName>
    </recommendedName>
</protein>
<dbReference type="SUPFAM" id="SSF55658">
    <property type="entry name" value="L9 N-domain-like"/>
    <property type="match status" value="2"/>
</dbReference>
<evidence type="ECO:0000313" key="4">
    <source>
        <dbReference type="Proteomes" id="UP001222325"/>
    </source>
</evidence>
<dbReference type="InterPro" id="IPR009027">
    <property type="entry name" value="Ribosomal_bL9/RNase_H1_N"/>
</dbReference>
<evidence type="ECO:0000313" key="3">
    <source>
        <dbReference type="EMBL" id="KAJ7103988.1"/>
    </source>
</evidence>
<dbReference type="AlphaFoldDB" id="A0AAD6UK43"/>
<evidence type="ECO:0000259" key="2">
    <source>
        <dbReference type="Pfam" id="PF01693"/>
    </source>
</evidence>
<feature type="domain" description="Ribonuclease H1 N-terminal" evidence="2">
    <location>
        <begin position="207"/>
        <end position="247"/>
    </location>
</feature>
<dbReference type="EMBL" id="JARJCN010000001">
    <property type="protein sequence ID" value="KAJ7103988.1"/>
    <property type="molecule type" value="Genomic_DNA"/>
</dbReference>
<comment type="caution">
    <text evidence="3">The sequence shown here is derived from an EMBL/GenBank/DDBJ whole genome shotgun (WGS) entry which is preliminary data.</text>
</comment>
<dbReference type="InterPro" id="IPR037056">
    <property type="entry name" value="RNase_H1_N_sf"/>
</dbReference>
<proteinExistence type="predicted"/>
<feature type="region of interest" description="Disordered" evidence="1">
    <location>
        <begin position="22"/>
        <end position="66"/>
    </location>
</feature>
<evidence type="ECO:0000256" key="1">
    <source>
        <dbReference type="SAM" id="MobiDB-lite"/>
    </source>
</evidence>
<feature type="domain" description="Ribonuclease H1 N-terminal" evidence="2">
    <location>
        <begin position="119"/>
        <end position="159"/>
    </location>
</feature>
<sequence>MPSDSSDEYDDADVIALISALHLSDDATPLPAPLTPPRTPSTRPPPPYSASEDSFDRPPPRTPTTVTTTTLYRYESPTKQGTTTDWSVAAGATQGVPSAHVRALTRRGQKKPATKKVAYTVFCGRQCGVFLTWSETRPLVNRVPNVIFRGYASVPEAHAAYAYAVARSWTCVAGANVTHAIPRLPRPAPSVEADNPLNGSETLDPRWYIVYKGIQPGVYRSHLECQLNTLGVQKAVHESIAPESEARRLFAAAVRQGDVETLLSVYSDNADPFI</sequence>
<dbReference type="Gene3D" id="3.40.970.10">
    <property type="entry name" value="Ribonuclease H1, N-terminal domain"/>
    <property type="match status" value="2"/>
</dbReference>
<name>A0AAD6UK43_9AGAR</name>
<dbReference type="Proteomes" id="UP001222325">
    <property type="component" value="Unassembled WGS sequence"/>
</dbReference>
<keyword evidence="4" id="KW-1185">Reference proteome</keyword>
<feature type="compositionally biased region" description="Pro residues" evidence="1">
    <location>
        <begin position="30"/>
        <end position="48"/>
    </location>
</feature>
<accession>A0AAD6UK43</accession>
<organism evidence="3 4">
    <name type="scientific">Mycena belliarum</name>
    <dbReference type="NCBI Taxonomy" id="1033014"/>
    <lineage>
        <taxon>Eukaryota</taxon>
        <taxon>Fungi</taxon>
        <taxon>Dikarya</taxon>
        <taxon>Basidiomycota</taxon>
        <taxon>Agaricomycotina</taxon>
        <taxon>Agaricomycetes</taxon>
        <taxon>Agaricomycetidae</taxon>
        <taxon>Agaricales</taxon>
        <taxon>Marasmiineae</taxon>
        <taxon>Mycenaceae</taxon>
        <taxon>Mycena</taxon>
    </lineage>
</organism>
<dbReference type="InterPro" id="IPR011320">
    <property type="entry name" value="RNase_H1_N"/>
</dbReference>
<dbReference type="Pfam" id="PF01693">
    <property type="entry name" value="Cauli_VI"/>
    <property type="match status" value="2"/>
</dbReference>
<gene>
    <name evidence="3" type="ORF">B0H15DRAFT_942023</name>
</gene>